<comment type="caution">
    <text evidence="8">The sequence shown here is derived from an EMBL/GenBank/DDBJ whole genome shotgun (WGS) entry which is preliminary data.</text>
</comment>
<dbReference type="AlphaFoldDB" id="A0AAV5AEA7"/>
<dbReference type="Gene3D" id="1.10.630.10">
    <property type="entry name" value="Cytochrome P450"/>
    <property type="match status" value="1"/>
</dbReference>
<evidence type="ECO:0000313" key="9">
    <source>
        <dbReference type="Proteomes" id="UP001050691"/>
    </source>
</evidence>
<dbReference type="Proteomes" id="UP001050691">
    <property type="component" value="Unassembled WGS sequence"/>
</dbReference>
<reference evidence="8" key="1">
    <citation type="submission" date="2021-10" db="EMBL/GenBank/DDBJ databases">
        <title>De novo Genome Assembly of Clathrus columnatus (Basidiomycota, Fungi) Using Illumina and Nanopore Sequence Data.</title>
        <authorList>
            <person name="Ogiso-Tanaka E."/>
            <person name="Itagaki H."/>
            <person name="Hosoya T."/>
            <person name="Hosaka K."/>
        </authorList>
    </citation>
    <scope>NUCLEOTIDE SEQUENCE</scope>
    <source>
        <strain evidence="8">MO-923</strain>
    </source>
</reference>
<dbReference type="GO" id="GO:0020037">
    <property type="term" value="F:heme binding"/>
    <property type="evidence" value="ECO:0007669"/>
    <property type="project" value="InterPro"/>
</dbReference>
<comment type="similarity">
    <text evidence="2">Belongs to the cytochrome P450 family.</text>
</comment>
<dbReference type="InterPro" id="IPR036396">
    <property type="entry name" value="Cyt_P450_sf"/>
</dbReference>
<dbReference type="PANTHER" id="PTHR46300:SF7">
    <property type="entry name" value="P450, PUTATIVE (EUROFUNG)-RELATED"/>
    <property type="match status" value="1"/>
</dbReference>
<sequence length="198" mass="22777">MDWTVIFQQYGERWRRDRTYFHQYFNQTAVEKYHEVQMKYTKVLLKRLYQSPEDSRSHLRSILGGSILEVTYGIEAISEEDPLLVLSENTIQRVTEAGIPGTYLVDIFPTLKYVPSWFPGAKFKTELNQLGKQVTEMLNKPVEIAKSNLINGDARPSAISALIEEFENDLDRPADYEDIIKQITGVAYISAIDTAHLL</sequence>
<evidence type="ECO:0000256" key="6">
    <source>
        <dbReference type="ARBA" id="ARBA00023004"/>
    </source>
</evidence>
<evidence type="ECO:0000256" key="1">
    <source>
        <dbReference type="ARBA" id="ARBA00001971"/>
    </source>
</evidence>
<dbReference type="GO" id="GO:0016705">
    <property type="term" value="F:oxidoreductase activity, acting on paired donors, with incorporation or reduction of molecular oxygen"/>
    <property type="evidence" value="ECO:0007669"/>
    <property type="project" value="InterPro"/>
</dbReference>
<evidence type="ECO:0000256" key="3">
    <source>
        <dbReference type="ARBA" id="ARBA00022617"/>
    </source>
</evidence>
<gene>
    <name evidence="8" type="ORF">Clacol_005280</name>
</gene>
<keyword evidence="3" id="KW-0349">Heme</keyword>
<keyword evidence="6" id="KW-0408">Iron</keyword>
<accession>A0AAV5AEA7</accession>
<dbReference type="InterPro" id="IPR001128">
    <property type="entry name" value="Cyt_P450"/>
</dbReference>
<dbReference type="InterPro" id="IPR050364">
    <property type="entry name" value="Cytochrome_P450_fung"/>
</dbReference>
<keyword evidence="9" id="KW-1185">Reference proteome</keyword>
<evidence type="ECO:0000313" key="8">
    <source>
        <dbReference type="EMBL" id="GJJ11049.1"/>
    </source>
</evidence>
<comment type="cofactor">
    <cofactor evidence="1">
        <name>heme</name>
        <dbReference type="ChEBI" id="CHEBI:30413"/>
    </cofactor>
</comment>
<proteinExistence type="inferred from homology"/>
<dbReference type="SUPFAM" id="SSF48264">
    <property type="entry name" value="Cytochrome P450"/>
    <property type="match status" value="1"/>
</dbReference>
<evidence type="ECO:0008006" key="10">
    <source>
        <dbReference type="Google" id="ProtNLM"/>
    </source>
</evidence>
<protein>
    <recommendedName>
        <fullName evidence="10">Cytochrome P450</fullName>
    </recommendedName>
</protein>
<name>A0AAV5AEA7_9AGAM</name>
<dbReference type="Pfam" id="PF00067">
    <property type="entry name" value="p450"/>
    <property type="match status" value="1"/>
</dbReference>
<evidence type="ECO:0000256" key="2">
    <source>
        <dbReference type="ARBA" id="ARBA00010617"/>
    </source>
</evidence>
<keyword evidence="5" id="KW-0560">Oxidoreductase</keyword>
<evidence type="ECO:0000256" key="5">
    <source>
        <dbReference type="ARBA" id="ARBA00023002"/>
    </source>
</evidence>
<evidence type="ECO:0000256" key="4">
    <source>
        <dbReference type="ARBA" id="ARBA00022723"/>
    </source>
</evidence>
<keyword evidence="7" id="KW-0503">Monooxygenase</keyword>
<dbReference type="EMBL" id="BPWL01000006">
    <property type="protein sequence ID" value="GJJ11049.1"/>
    <property type="molecule type" value="Genomic_DNA"/>
</dbReference>
<organism evidence="8 9">
    <name type="scientific">Clathrus columnatus</name>
    <dbReference type="NCBI Taxonomy" id="1419009"/>
    <lineage>
        <taxon>Eukaryota</taxon>
        <taxon>Fungi</taxon>
        <taxon>Dikarya</taxon>
        <taxon>Basidiomycota</taxon>
        <taxon>Agaricomycotina</taxon>
        <taxon>Agaricomycetes</taxon>
        <taxon>Phallomycetidae</taxon>
        <taxon>Phallales</taxon>
        <taxon>Clathraceae</taxon>
        <taxon>Clathrus</taxon>
    </lineage>
</organism>
<dbReference type="GO" id="GO:0005506">
    <property type="term" value="F:iron ion binding"/>
    <property type="evidence" value="ECO:0007669"/>
    <property type="project" value="InterPro"/>
</dbReference>
<dbReference type="PANTHER" id="PTHR46300">
    <property type="entry name" value="P450, PUTATIVE (EUROFUNG)-RELATED-RELATED"/>
    <property type="match status" value="1"/>
</dbReference>
<keyword evidence="4" id="KW-0479">Metal-binding</keyword>
<dbReference type="GO" id="GO:0004497">
    <property type="term" value="F:monooxygenase activity"/>
    <property type="evidence" value="ECO:0007669"/>
    <property type="project" value="UniProtKB-KW"/>
</dbReference>
<evidence type="ECO:0000256" key="7">
    <source>
        <dbReference type="ARBA" id="ARBA00023033"/>
    </source>
</evidence>